<dbReference type="InterPro" id="IPR007353">
    <property type="entry name" value="DUF421"/>
</dbReference>
<keyword evidence="10" id="KW-1185">Reference proteome</keyword>
<evidence type="ECO:0000313" key="10">
    <source>
        <dbReference type="Proteomes" id="UP000010792"/>
    </source>
</evidence>
<evidence type="ECO:0000256" key="1">
    <source>
        <dbReference type="ARBA" id="ARBA00004651"/>
    </source>
</evidence>
<dbReference type="GO" id="GO:0005886">
    <property type="term" value="C:plasma membrane"/>
    <property type="evidence" value="ECO:0007669"/>
    <property type="project" value="UniProtKB-SubCell"/>
</dbReference>
<name>L0NCV8_9HYPH</name>
<dbReference type="Pfam" id="PF04239">
    <property type="entry name" value="DUF421"/>
    <property type="match status" value="1"/>
</dbReference>
<keyword evidence="3" id="KW-1003">Cell membrane</keyword>
<organism evidence="9 10">
    <name type="scientific">Pseudorhizobium banfieldiae</name>
    <dbReference type="NCBI Taxonomy" id="1125847"/>
    <lineage>
        <taxon>Bacteria</taxon>
        <taxon>Pseudomonadati</taxon>
        <taxon>Pseudomonadota</taxon>
        <taxon>Alphaproteobacteria</taxon>
        <taxon>Hyphomicrobiales</taxon>
        <taxon>Rhizobiaceae</taxon>
        <taxon>Rhizobium/Agrobacterium group</taxon>
        <taxon>Pseudorhizobium</taxon>
    </lineage>
</organism>
<evidence type="ECO:0000313" key="9">
    <source>
        <dbReference type="EMBL" id="CCF18714.1"/>
    </source>
</evidence>
<sequence length="123" mass="13714">MAQVTPFDFVLLLVVAETTQQAFLGDDFSLTNSFLLIILLFSLDILLSYLKDWFPRLALFLDGAPTVLVSKGKPDRRAMHKARVNLDDILVAARQQHGLEQLTQVKFAILEADGNISIIPTES</sequence>
<dbReference type="STRING" id="1125847.NT26_0990"/>
<proteinExistence type="inferred from homology"/>
<protein>
    <recommendedName>
        <fullName evidence="8">YetF C-terminal domain-containing protein</fullName>
    </recommendedName>
</protein>
<dbReference type="Proteomes" id="UP000010792">
    <property type="component" value="Chromosome"/>
</dbReference>
<dbReference type="Gene3D" id="3.30.240.20">
    <property type="entry name" value="bsu07140 like domains"/>
    <property type="match status" value="1"/>
</dbReference>
<evidence type="ECO:0000256" key="6">
    <source>
        <dbReference type="ARBA" id="ARBA00023136"/>
    </source>
</evidence>
<dbReference type="KEGG" id="rht:NT26_0990"/>
<dbReference type="EMBL" id="FO082820">
    <property type="protein sequence ID" value="CCF18714.1"/>
    <property type="molecule type" value="Genomic_DNA"/>
</dbReference>
<evidence type="ECO:0000256" key="2">
    <source>
        <dbReference type="ARBA" id="ARBA00006448"/>
    </source>
</evidence>
<comment type="similarity">
    <text evidence="2">Belongs to the UPF0702 family.</text>
</comment>
<evidence type="ECO:0000259" key="8">
    <source>
        <dbReference type="Pfam" id="PF04239"/>
    </source>
</evidence>
<feature type="domain" description="YetF C-terminal" evidence="8">
    <location>
        <begin position="55"/>
        <end position="122"/>
    </location>
</feature>
<keyword evidence="4 7" id="KW-0812">Transmembrane</keyword>
<evidence type="ECO:0000256" key="5">
    <source>
        <dbReference type="ARBA" id="ARBA00022989"/>
    </source>
</evidence>
<evidence type="ECO:0000256" key="3">
    <source>
        <dbReference type="ARBA" id="ARBA00022475"/>
    </source>
</evidence>
<gene>
    <name evidence="9" type="ORF">NT26_0990</name>
</gene>
<dbReference type="PANTHER" id="PTHR34582">
    <property type="entry name" value="UPF0702 TRANSMEMBRANE PROTEIN YCAP"/>
    <property type="match status" value="1"/>
</dbReference>
<keyword evidence="6 7" id="KW-0472">Membrane</keyword>
<feature type="transmembrane region" description="Helical" evidence="7">
    <location>
        <begin position="33"/>
        <end position="50"/>
    </location>
</feature>
<dbReference type="InterPro" id="IPR023090">
    <property type="entry name" value="UPF0702_alpha/beta_dom_sf"/>
</dbReference>
<reference evidence="9 10" key="1">
    <citation type="journal article" date="2013" name="Genome Biol. Evol.">
        <title>Life in an arsenic-containing gold mine: genome and physiology of the autotrophic arsenite-oxidizing bacterium rhizobium sp. NT-26.</title>
        <authorList>
            <person name="Andres J."/>
            <person name="Arsene-Ploetze F."/>
            <person name="Barbe V."/>
            <person name="Brochier-Armanet C."/>
            <person name="Cleiss-Arnold J."/>
            <person name="Coppee J.Y."/>
            <person name="Dillies M.A."/>
            <person name="Geist"/>
            <person name="L"/>
            <person name="Joublin A."/>
            <person name="Koechler S."/>
            <person name="Lassalle F."/>
            <person name="Marchal M."/>
            <person name="Medigue C."/>
            <person name="Muller D."/>
            <person name="Nesme X."/>
            <person name="Plewniak F."/>
            <person name="Proux C."/>
            <person name="Ramirez-Bahena M.H."/>
            <person name="Schenowitz C."/>
            <person name="Sismeiro O."/>
            <person name="Vallenet D."/>
            <person name="Santini J.M."/>
            <person name="Bertin P.N."/>
        </authorList>
    </citation>
    <scope>NUCLEOTIDE SEQUENCE [LARGE SCALE GENOMIC DNA]</scope>
    <source>
        <strain evidence="9 10">NT-26</strain>
    </source>
</reference>
<evidence type="ECO:0000256" key="7">
    <source>
        <dbReference type="SAM" id="Phobius"/>
    </source>
</evidence>
<evidence type="ECO:0000256" key="4">
    <source>
        <dbReference type="ARBA" id="ARBA00022692"/>
    </source>
</evidence>
<dbReference type="PANTHER" id="PTHR34582:SF6">
    <property type="entry name" value="UPF0702 TRANSMEMBRANE PROTEIN YCAP"/>
    <property type="match status" value="1"/>
</dbReference>
<accession>L0NCV8</accession>
<keyword evidence="5 7" id="KW-1133">Transmembrane helix</keyword>
<comment type="subcellular location">
    <subcellularLocation>
        <location evidence="1">Cell membrane</location>
        <topology evidence="1">Multi-pass membrane protein</topology>
    </subcellularLocation>
</comment>
<dbReference type="AlphaFoldDB" id="L0NCV8"/>